<proteinExistence type="predicted"/>
<reference evidence="1 2" key="1">
    <citation type="journal article" date="2017" name="Nat. Commun.">
        <title>Genome assembly with in vitro proximity ligation data and whole-genome triplication in lettuce.</title>
        <authorList>
            <person name="Reyes-Chin-Wo S."/>
            <person name="Wang Z."/>
            <person name="Yang X."/>
            <person name="Kozik A."/>
            <person name="Arikit S."/>
            <person name="Song C."/>
            <person name="Xia L."/>
            <person name="Froenicke L."/>
            <person name="Lavelle D.O."/>
            <person name="Truco M.J."/>
            <person name="Xia R."/>
            <person name="Zhu S."/>
            <person name="Xu C."/>
            <person name="Xu H."/>
            <person name="Xu X."/>
            <person name="Cox K."/>
            <person name="Korf I."/>
            <person name="Meyers B.C."/>
            <person name="Michelmore R.W."/>
        </authorList>
    </citation>
    <scope>NUCLEOTIDE SEQUENCE [LARGE SCALE GENOMIC DNA]</scope>
    <source>
        <strain evidence="2">cv. Salinas</strain>
        <tissue evidence="1">Seedlings</tissue>
    </source>
</reference>
<dbReference type="Proteomes" id="UP000235145">
    <property type="component" value="Unassembled WGS sequence"/>
</dbReference>
<evidence type="ECO:0000313" key="2">
    <source>
        <dbReference type="Proteomes" id="UP000235145"/>
    </source>
</evidence>
<dbReference type="PANTHER" id="PTHR10775">
    <property type="entry name" value="OS08G0208400 PROTEIN"/>
    <property type="match status" value="1"/>
</dbReference>
<accession>A0A9R1VKY1</accession>
<dbReference type="EMBL" id="NBSK02000005">
    <property type="protein sequence ID" value="KAJ0206697.1"/>
    <property type="molecule type" value="Genomic_DNA"/>
</dbReference>
<sequence>MGPKQLGNNIDVYLSPLVEDMKKLWNLGVEVYDAYKKEYFQLRAMIFCTISDFPTYANLSGYSTKGKKACPICENNTHRLWLENCKKNVYMGHQRSLRMDHEYRKKGNLFDGKTENGKAPQPMNGRTTFSRVENLNIVFGKGVKNNCPDNWKKRSIFWELPYWEKLDVRHCIDPMHIVKNYGESMIGLLLNISGRSKDGIKVRRDMIKMGIRPELAPIPKDEKHAYLPPACYTMRFFLLRPPTRLHLWKKMQVLPLKKLPLLWTTRSNDTKKKQAVKKLPTIAKRATQKIVTPKKLQGRTVIQSWYNTFTSNKFVEDFHVESEPGMFGPGRIETYIRHDVILEMLNSEVIDITCILWYQTVLHSILATNGAVEMFNEDFETSHPMTWAIADNLWNDINPIPEKLLDDVVNAWMTTFQSVIDIYITVTRRVKVLIRPVEEL</sequence>
<protein>
    <recommendedName>
        <fullName evidence="3">Transposase</fullName>
    </recommendedName>
</protein>
<organism evidence="1 2">
    <name type="scientific">Lactuca sativa</name>
    <name type="common">Garden lettuce</name>
    <dbReference type="NCBI Taxonomy" id="4236"/>
    <lineage>
        <taxon>Eukaryota</taxon>
        <taxon>Viridiplantae</taxon>
        <taxon>Streptophyta</taxon>
        <taxon>Embryophyta</taxon>
        <taxon>Tracheophyta</taxon>
        <taxon>Spermatophyta</taxon>
        <taxon>Magnoliopsida</taxon>
        <taxon>eudicotyledons</taxon>
        <taxon>Gunneridae</taxon>
        <taxon>Pentapetalae</taxon>
        <taxon>asterids</taxon>
        <taxon>campanulids</taxon>
        <taxon>Asterales</taxon>
        <taxon>Asteraceae</taxon>
        <taxon>Cichorioideae</taxon>
        <taxon>Cichorieae</taxon>
        <taxon>Lactucinae</taxon>
        <taxon>Lactuca</taxon>
    </lineage>
</organism>
<comment type="caution">
    <text evidence="1">The sequence shown here is derived from an EMBL/GenBank/DDBJ whole genome shotgun (WGS) entry which is preliminary data.</text>
</comment>
<dbReference type="PANTHER" id="PTHR10775:SF182">
    <property type="entry name" value="TRANSPOSON, EN_SPM-LIKE, TRANSPOSASE-ASSOCIATED DOMAIN PROTEIN-RELATED"/>
    <property type="match status" value="1"/>
</dbReference>
<dbReference type="InterPro" id="IPR004242">
    <property type="entry name" value="Transposase_21"/>
</dbReference>
<gene>
    <name evidence="1" type="ORF">LSAT_V11C500239590</name>
</gene>
<keyword evidence="2" id="KW-1185">Reference proteome</keyword>
<dbReference type="AlphaFoldDB" id="A0A9R1VKY1"/>
<evidence type="ECO:0008006" key="3">
    <source>
        <dbReference type="Google" id="ProtNLM"/>
    </source>
</evidence>
<dbReference type="Pfam" id="PF02992">
    <property type="entry name" value="Transposase_21"/>
    <property type="match status" value="1"/>
</dbReference>
<name>A0A9R1VKY1_LACSA</name>
<evidence type="ECO:0000313" key="1">
    <source>
        <dbReference type="EMBL" id="KAJ0206697.1"/>
    </source>
</evidence>